<organism evidence="10">
    <name type="scientific">Alloyangia mangrovi</name>
    <dbReference type="NCBI Taxonomy" id="1779329"/>
    <lineage>
        <taxon>Bacteria</taxon>
        <taxon>Pseudomonadati</taxon>
        <taxon>Pseudomonadota</taxon>
        <taxon>Alphaproteobacteria</taxon>
        <taxon>Rhodobacterales</taxon>
        <taxon>Roseobacteraceae</taxon>
        <taxon>Alloyangia</taxon>
    </lineage>
</organism>
<evidence type="ECO:0000256" key="1">
    <source>
        <dbReference type="ARBA" id="ARBA00022714"/>
    </source>
</evidence>
<evidence type="ECO:0000256" key="7">
    <source>
        <dbReference type="ARBA" id="ARBA00023163"/>
    </source>
</evidence>
<dbReference type="NCBIfam" id="TIGR01950">
    <property type="entry name" value="SoxR"/>
    <property type="match status" value="1"/>
</dbReference>
<reference evidence="9" key="3">
    <citation type="submission" date="2024-05" db="EMBL/GenBank/DDBJ databases">
        <title>Yangia mangrovi SAOS 153D genome.</title>
        <authorList>
            <person name="Verma A."/>
            <person name="Pal Y."/>
            <person name="Sundharam S."/>
            <person name="Bisht B."/>
            <person name="Srinivasan K."/>
        </authorList>
    </citation>
    <scope>NUCLEOTIDE SEQUENCE</scope>
    <source>
        <strain evidence="9">SAOS 153D</strain>
    </source>
</reference>
<dbReference type="PROSITE" id="PS50937">
    <property type="entry name" value="HTH_MERR_2"/>
    <property type="match status" value="1"/>
</dbReference>
<keyword evidence="5" id="KW-0805">Transcription regulation</keyword>
<dbReference type="EMBL" id="NTHN02000009">
    <property type="protein sequence ID" value="MCT4370118.1"/>
    <property type="molecule type" value="Genomic_DNA"/>
</dbReference>
<evidence type="ECO:0000313" key="11">
    <source>
        <dbReference type="Proteomes" id="UP000217448"/>
    </source>
</evidence>
<dbReference type="Proteomes" id="UP000217448">
    <property type="component" value="Unassembled WGS sequence"/>
</dbReference>
<keyword evidence="4" id="KW-0411">Iron-sulfur</keyword>
<evidence type="ECO:0000259" key="8">
    <source>
        <dbReference type="PROSITE" id="PS50937"/>
    </source>
</evidence>
<keyword evidence="2" id="KW-0479">Metal-binding</keyword>
<sequence length="159" mass="17744">MPRPVGRPRANDLSVGEVAARAGVAVSTLHFYESEGLIESWRTAANHRRFDRRELRRIAVIRMAQQLGIPLAEIREVLAALPRDKALSKADWQAVSQGWRARLDARIAQLEQLRDELDGCIGCGCLSLESCPLYNPSDRRGREGAGPRVWIDAMTKDQA</sequence>
<dbReference type="InterPro" id="IPR015358">
    <property type="entry name" value="Tscrpt_reg_MerR_DNA-bd"/>
</dbReference>
<evidence type="ECO:0000256" key="5">
    <source>
        <dbReference type="ARBA" id="ARBA00023015"/>
    </source>
</evidence>
<dbReference type="CDD" id="cd01110">
    <property type="entry name" value="HTH_SoxR"/>
    <property type="match status" value="1"/>
</dbReference>
<feature type="domain" description="HTH merR-type" evidence="8">
    <location>
        <begin position="12"/>
        <end position="80"/>
    </location>
</feature>
<accession>A0A2A3JTL5</accession>
<keyword evidence="6" id="KW-0238">DNA-binding</keyword>
<dbReference type="Gene3D" id="1.10.1660.10">
    <property type="match status" value="1"/>
</dbReference>
<evidence type="ECO:0000256" key="6">
    <source>
        <dbReference type="ARBA" id="ARBA00023125"/>
    </source>
</evidence>
<dbReference type="RefSeq" id="WP_095882856.1">
    <property type="nucleotide sequence ID" value="NZ_NTHN02000009.1"/>
</dbReference>
<keyword evidence="1" id="KW-0001">2Fe-2S</keyword>
<dbReference type="InterPro" id="IPR047057">
    <property type="entry name" value="MerR_fam"/>
</dbReference>
<comment type="caution">
    <text evidence="10">The sequence shown here is derived from an EMBL/GenBank/DDBJ whole genome shotgun (WGS) entry which is preliminary data.</text>
</comment>
<dbReference type="InterPro" id="IPR000551">
    <property type="entry name" value="MerR-type_HTH_dom"/>
</dbReference>
<dbReference type="InterPro" id="IPR010211">
    <property type="entry name" value="Redox-sen_tscrpt-act_SoxR"/>
</dbReference>
<dbReference type="PRINTS" id="PR00040">
    <property type="entry name" value="HTHMERR"/>
</dbReference>
<dbReference type="EMBL" id="NTHN01000227">
    <property type="protein sequence ID" value="PBD18511.1"/>
    <property type="molecule type" value="Genomic_DNA"/>
</dbReference>
<reference evidence="11" key="2">
    <citation type="submission" date="2023-07" db="EMBL/GenBank/DDBJ databases">
        <title>Yangia mangrovi SAOS 153D genome.</title>
        <authorList>
            <person name="Verma A."/>
            <person name="Pal Y."/>
            <person name="Sundharam S."/>
            <person name="Bisht B."/>
            <person name="Srinivasan K."/>
        </authorList>
    </citation>
    <scope>NUCLEOTIDE SEQUENCE [LARGE SCALE GENOMIC DNA]</scope>
    <source>
        <strain evidence="11">SAOS 153D</strain>
    </source>
</reference>
<evidence type="ECO:0000313" key="9">
    <source>
        <dbReference type="EMBL" id="MCT4370118.1"/>
    </source>
</evidence>
<evidence type="ECO:0000256" key="2">
    <source>
        <dbReference type="ARBA" id="ARBA00022723"/>
    </source>
</evidence>
<dbReference type="SUPFAM" id="SSF46955">
    <property type="entry name" value="Putative DNA-binding domain"/>
    <property type="match status" value="1"/>
</dbReference>
<evidence type="ECO:0000256" key="4">
    <source>
        <dbReference type="ARBA" id="ARBA00023014"/>
    </source>
</evidence>
<keyword evidence="11" id="KW-1185">Reference proteome</keyword>
<dbReference type="Pfam" id="PF09278">
    <property type="entry name" value="MerR-DNA-bind"/>
    <property type="match status" value="1"/>
</dbReference>
<dbReference type="PANTHER" id="PTHR30204">
    <property type="entry name" value="REDOX-CYCLING DRUG-SENSING TRANSCRIPTIONAL ACTIVATOR SOXR"/>
    <property type="match status" value="1"/>
</dbReference>
<reference evidence="10" key="1">
    <citation type="submission" date="2017-09" db="EMBL/GenBank/DDBJ databases">
        <title>Yangia sp. SAOS 153D whole genome sequencing.</title>
        <authorList>
            <person name="Verma A."/>
            <person name="Krishnamurthi S."/>
        </authorList>
    </citation>
    <scope>NUCLEOTIDE SEQUENCE [LARGE SCALE GENOMIC DNA]</scope>
    <source>
        <strain evidence="10">SAOS 153D</strain>
    </source>
</reference>
<evidence type="ECO:0000256" key="3">
    <source>
        <dbReference type="ARBA" id="ARBA00023004"/>
    </source>
</evidence>
<dbReference type="GO" id="GO:0003700">
    <property type="term" value="F:DNA-binding transcription factor activity"/>
    <property type="evidence" value="ECO:0007669"/>
    <property type="project" value="InterPro"/>
</dbReference>
<dbReference type="GO" id="GO:0051537">
    <property type="term" value="F:2 iron, 2 sulfur cluster binding"/>
    <property type="evidence" value="ECO:0007669"/>
    <property type="project" value="UniProtKB-KW"/>
</dbReference>
<name>A0A2A3JTL5_9RHOB</name>
<dbReference type="PROSITE" id="PS00552">
    <property type="entry name" value="HTH_MERR_1"/>
    <property type="match status" value="1"/>
</dbReference>
<dbReference type="PANTHER" id="PTHR30204:SF0">
    <property type="entry name" value="REDOX-SENSITIVE TRANSCRIPTIONAL ACTIVATOR SOXR"/>
    <property type="match status" value="1"/>
</dbReference>
<dbReference type="SMART" id="SM00422">
    <property type="entry name" value="HTH_MERR"/>
    <property type="match status" value="1"/>
</dbReference>
<dbReference type="GO" id="GO:0006979">
    <property type="term" value="P:response to oxidative stress"/>
    <property type="evidence" value="ECO:0007669"/>
    <property type="project" value="InterPro"/>
</dbReference>
<protein>
    <submittedName>
        <fullName evidence="10">Redox-sensitive transcriptional activator SoxR</fullName>
    </submittedName>
</protein>
<dbReference type="InterPro" id="IPR009061">
    <property type="entry name" value="DNA-bd_dom_put_sf"/>
</dbReference>
<evidence type="ECO:0000313" key="10">
    <source>
        <dbReference type="EMBL" id="PBD18511.1"/>
    </source>
</evidence>
<proteinExistence type="predicted"/>
<dbReference type="OrthoDB" id="9802944at2"/>
<keyword evidence="3" id="KW-0408">Iron</keyword>
<keyword evidence="7" id="KW-0804">Transcription</keyword>
<dbReference type="GO" id="GO:0046872">
    <property type="term" value="F:metal ion binding"/>
    <property type="evidence" value="ECO:0007669"/>
    <property type="project" value="UniProtKB-KW"/>
</dbReference>
<gene>
    <name evidence="10" type="primary">soxR</name>
    <name evidence="9" type="ORF">CLG85_007140</name>
    <name evidence="10" type="ORF">CLG85_14245</name>
</gene>
<dbReference type="AlphaFoldDB" id="A0A2A3JTL5"/>
<dbReference type="Pfam" id="PF00376">
    <property type="entry name" value="MerR"/>
    <property type="match status" value="1"/>
</dbReference>
<dbReference type="GO" id="GO:0003677">
    <property type="term" value="F:DNA binding"/>
    <property type="evidence" value="ECO:0007669"/>
    <property type="project" value="UniProtKB-KW"/>
</dbReference>